<accession>A0A0B5QTZ7</accession>
<dbReference type="RefSeq" id="WP_041898098.1">
    <property type="nucleotide sequence ID" value="NZ_CP010086.2"/>
</dbReference>
<dbReference type="InterPro" id="IPR029787">
    <property type="entry name" value="Nucleotide_cyclase"/>
</dbReference>
<dbReference type="SUPFAM" id="SSF55073">
    <property type="entry name" value="Nucleotide cyclase"/>
    <property type="match status" value="1"/>
</dbReference>
<dbReference type="Gene3D" id="3.30.70.270">
    <property type="match status" value="1"/>
</dbReference>
<feature type="transmembrane region" description="Helical" evidence="1">
    <location>
        <begin position="191"/>
        <end position="211"/>
    </location>
</feature>
<dbReference type="Pfam" id="PF07696">
    <property type="entry name" value="7TMR-DISMED2"/>
    <property type="match status" value="1"/>
</dbReference>
<feature type="transmembrane region" description="Helical" evidence="1">
    <location>
        <begin position="12"/>
        <end position="32"/>
    </location>
</feature>
<dbReference type="InterPro" id="IPR050469">
    <property type="entry name" value="Diguanylate_Cyclase"/>
</dbReference>
<feature type="domain" description="GGDEF" evidence="2">
    <location>
        <begin position="432"/>
        <end position="561"/>
    </location>
</feature>
<dbReference type="InterPro" id="IPR043128">
    <property type="entry name" value="Rev_trsase/Diguanyl_cyclase"/>
</dbReference>
<feature type="transmembrane region" description="Helical" evidence="1">
    <location>
        <begin position="363"/>
        <end position="385"/>
    </location>
</feature>
<evidence type="ECO:0000256" key="1">
    <source>
        <dbReference type="SAM" id="Phobius"/>
    </source>
</evidence>
<dbReference type="Proteomes" id="UP000031866">
    <property type="component" value="Chromosome"/>
</dbReference>
<proteinExistence type="predicted"/>
<dbReference type="Pfam" id="PF00990">
    <property type="entry name" value="GGDEF"/>
    <property type="match status" value="1"/>
</dbReference>
<dbReference type="Gene3D" id="2.60.40.2380">
    <property type="match status" value="1"/>
</dbReference>
<dbReference type="InterPro" id="IPR000160">
    <property type="entry name" value="GGDEF_dom"/>
</dbReference>
<name>A0A0B5QTZ7_CLOBE</name>
<dbReference type="NCBIfam" id="TIGR00254">
    <property type="entry name" value="GGDEF"/>
    <property type="match status" value="1"/>
</dbReference>
<gene>
    <name evidence="3" type="ORF">LF65_03801</name>
</gene>
<dbReference type="Pfam" id="PF07695">
    <property type="entry name" value="7TMR-DISM_7TM"/>
    <property type="match status" value="1"/>
</dbReference>
<protein>
    <submittedName>
        <fullName evidence="3">Diguanylate cyclase</fullName>
    </submittedName>
</protein>
<dbReference type="InterPro" id="IPR011623">
    <property type="entry name" value="7TMR_DISM_rcpt_extracell_dom1"/>
</dbReference>
<dbReference type="SMART" id="SM00267">
    <property type="entry name" value="GGDEF"/>
    <property type="match status" value="1"/>
</dbReference>
<dbReference type="PANTHER" id="PTHR45138:SF9">
    <property type="entry name" value="DIGUANYLATE CYCLASE DGCM-RELATED"/>
    <property type="match status" value="1"/>
</dbReference>
<dbReference type="InterPro" id="IPR011622">
    <property type="entry name" value="7TMR_DISM_rcpt_extracell_dom2"/>
</dbReference>
<dbReference type="STRING" id="1520.LF65_03801"/>
<dbReference type="PROSITE" id="PS50887">
    <property type="entry name" value="GGDEF"/>
    <property type="match status" value="1"/>
</dbReference>
<feature type="transmembrane region" description="Helical" evidence="1">
    <location>
        <begin position="335"/>
        <end position="357"/>
    </location>
</feature>
<dbReference type="CDD" id="cd01949">
    <property type="entry name" value="GGDEF"/>
    <property type="match status" value="1"/>
</dbReference>
<dbReference type="FunFam" id="3.30.70.270:FF:000001">
    <property type="entry name" value="Diguanylate cyclase domain protein"/>
    <property type="match status" value="1"/>
</dbReference>
<evidence type="ECO:0000313" key="4">
    <source>
        <dbReference type="Proteomes" id="UP000031866"/>
    </source>
</evidence>
<feature type="transmembrane region" description="Helical" evidence="1">
    <location>
        <begin position="251"/>
        <end position="270"/>
    </location>
</feature>
<feature type="transmembrane region" description="Helical" evidence="1">
    <location>
        <begin position="282"/>
        <end position="302"/>
    </location>
</feature>
<dbReference type="EMBL" id="CP010086">
    <property type="protein sequence ID" value="AJH00354.1"/>
    <property type="molecule type" value="Genomic_DNA"/>
</dbReference>
<organism evidence="3 4">
    <name type="scientific">Clostridium beijerinckii</name>
    <name type="common">Clostridium MP</name>
    <dbReference type="NCBI Taxonomy" id="1520"/>
    <lineage>
        <taxon>Bacteria</taxon>
        <taxon>Bacillati</taxon>
        <taxon>Bacillota</taxon>
        <taxon>Clostridia</taxon>
        <taxon>Eubacteriales</taxon>
        <taxon>Clostridiaceae</taxon>
        <taxon>Clostridium</taxon>
    </lineage>
</organism>
<dbReference type="OrthoDB" id="9804955at2"/>
<dbReference type="AlphaFoldDB" id="A0A0B5QTZ7"/>
<evidence type="ECO:0000259" key="2">
    <source>
        <dbReference type="PROSITE" id="PS50887"/>
    </source>
</evidence>
<keyword evidence="1" id="KW-1133">Transmembrane helix</keyword>
<keyword evidence="1" id="KW-0812">Transmembrane</keyword>
<dbReference type="PANTHER" id="PTHR45138">
    <property type="entry name" value="REGULATORY COMPONENTS OF SENSORY TRANSDUCTION SYSTEM"/>
    <property type="match status" value="1"/>
</dbReference>
<dbReference type="KEGG" id="cbei:LF65_03801"/>
<reference evidence="4" key="1">
    <citation type="submission" date="2014-12" db="EMBL/GenBank/DDBJ databases">
        <title>Genome sequence of Clostridium beijerinckii strain 59B.</title>
        <authorList>
            <person name="Little G.T."/>
            <person name="Minton N.P."/>
        </authorList>
    </citation>
    <scope>NUCLEOTIDE SEQUENCE [LARGE SCALE GENOMIC DNA]</scope>
    <source>
        <strain evidence="4">59B</strain>
    </source>
</reference>
<feature type="transmembrane region" description="Helical" evidence="1">
    <location>
        <begin position="218"/>
        <end position="239"/>
    </location>
</feature>
<dbReference type="GO" id="GO:0052621">
    <property type="term" value="F:diguanylate cyclase activity"/>
    <property type="evidence" value="ECO:0007669"/>
    <property type="project" value="TreeGrafter"/>
</dbReference>
<sequence>MLKNISIKLKEVNFVALTGIIIISIILLTNFVKVLKYSYFELIDADKYINLSNNVEYFIPKDNQYAEINQVADNSYIKFEENNSKNIYFPEDVQKVWLKLRLQGKQASTDNIMYIDCEFIENIQFYIPTTDGKYVIEKPNEYFIFPYINLPENIDFNKDIYINSTWDSNVFNLLLAKDSNFYTIENLLSCFYIGNLGVLLGMLIMNMILFFSSKDKKYLFHSLFTGSLLSLLYCLSGMQKLILGFNSNNRLIALGAMAASTWVLFIYSYLDIKKHMPILNNFFKLSILFLVLSLYISEIIPGGFTYDILYLQMILVGLYILISIYSYYKFGMGSIYYLVGIFILFTGFIIYILGSYGLLEWNIFTFSTCYPAASIETLLFTIGIIKQIKHEKEVNTKLQLEVITDKLTNIYNRRYFEETVVNKILQLEKEKSLVSMLVLDIDHFKKVNDTYGHSTGDLVLSETAMIIKQCLRKEDILVRWGGEEFVAVLPFTDSKESTIIAETIRLSIENHKFKFVNKITVSIGIAEKDVVEDFHSWFRRADNALYNAKENGRNTVCICYTNEIRNNS</sequence>
<evidence type="ECO:0000313" key="3">
    <source>
        <dbReference type="EMBL" id="AJH00354.1"/>
    </source>
</evidence>
<feature type="transmembrane region" description="Helical" evidence="1">
    <location>
        <begin position="308"/>
        <end position="328"/>
    </location>
</feature>
<keyword evidence="1" id="KW-0472">Membrane</keyword>